<reference evidence="7" key="1">
    <citation type="submission" date="2025-08" db="UniProtKB">
        <authorList>
            <consortium name="Ensembl"/>
        </authorList>
    </citation>
    <scope>IDENTIFICATION</scope>
</reference>
<evidence type="ECO:0000256" key="3">
    <source>
        <dbReference type="ARBA" id="ARBA00013514"/>
    </source>
</evidence>
<dbReference type="InterPro" id="IPR018070">
    <property type="entry name" value="Neuromedin-U_amidation-site"/>
</dbReference>
<keyword evidence="4" id="KW-0964">Secreted</keyword>
<dbReference type="GO" id="GO:0005576">
    <property type="term" value="C:extracellular region"/>
    <property type="evidence" value="ECO:0007669"/>
    <property type="project" value="UniProtKB-SubCell"/>
</dbReference>
<dbReference type="Proteomes" id="UP000594220">
    <property type="component" value="Unplaced"/>
</dbReference>
<accession>A0A7M4F1D0</accession>
<dbReference type="GeneTree" id="ENSGT00510000049213"/>
<evidence type="ECO:0000256" key="4">
    <source>
        <dbReference type="ARBA" id="ARBA00022525"/>
    </source>
</evidence>
<organism evidence="7 8">
    <name type="scientific">Crocodylus porosus</name>
    <name type="common">Saltwater crocodile</name>
    <name type="synonym">Estuarine crocodile</name>
    <dbReference type="NCBI Taxonomy" id="8502"/>
    <lineage>
        <taxon>Eukaryota</taxon>
        <taxon>Metazoa</taxon>
        <taxon>Chordata</taxon>
        <taxon>Craniata</taxon>
        <taxon>Vertebrata</taxon>
        <taxon>Euteleostomi</taxon>
        <taxon>Archelosauria</taxon>
        <taxon>Archosauria</taxon>
        <taxon>Crocodylia</taxon>
        <taxon>Longirostres</taxon>
        <taxon>Crocodylidae</taxon>
        <taxon>Crocodylus</taxon>
    </lineage>
</organism>
<evidence type="ECO:0000313" key="8">
    <source>
        <dbReference type="Proteomes" id="UP000594220"/>
    </source>
</evidence>
<keyword evidence="8" id="KW-1185">Reference proteome</keyword>
<dbReference type="InterPro" id="IPR043253">
    <property type="entry name" value="NmS"/>
</dbReference>
<dbReference type="OMA" id="ANQRTKF"/>
<gene>
    <name evidence="7" type="primary">NMS</name>
</gene>
<evidence type="ECO:0000256" key="5">
    <source>
        <dbReference type="ARBA" id="ARBA00022729"/>
    </source>
</evidence>
<comment type="similarity">
    <text evidence="2">Belongs to the NmU family.</text>
</comment>
<evidence type="ECO:0000256" key="6">
    <source>
        <dbReference type="ARBA" id="ARBA00022815"/>
    </source>
</evidence>
<proteinExistence type="inferred from homology"/>
<evidence type="ECO:0000313" key="7">
    <source>
        <dbReference type="Ensembl" id="ENSCPRP00005017645.1"/>
    </source>
</evidence>
<evidence type="ECO:0000256" key="2">
    <source>
        <dbReference type="ARBA" id="ARBA00009957"/>
    </source>
</evidence>
<dbReference type="PANTHER" id="PTHR32414:SF2">
    <property type="entry name" value="NEUROMEDIN-S"/>
    <property type="match status" value="1"/>
</dbReference>
<keyword evidence="5" id="KW-0732">Signal</keyword>
<sequence>MDLCNSIFNSMQIAEENSEEIYKRFLFHYSRAQDSAYPLKNGSSLLHPLMRLAPKLSEGRTKRFLDPDSPGTMGRPFFLFRPRNGRTIEDGGM</sequence>
<comment type="subcellular location">
    <subcellularLocation>
        <location evidence="1">Secreted</location>
    </subcellularLocation>
</comment>
<dbReference type="Ensembl" id="ENSCPRT00005020655.1">
    <property type="protein sequence ID" value="ENSCPRP00005017645.1"/>
    <property type="gene ID" value="ENSCPRG00005012288.1"/>
</dbReference>
<dbReference type="PANTHER" id="PTHR32414">
    <property type="entry name" value="NEUROMEDIN-S"/>
    <property type="match status" value="1"/>
</dbReference>
<protein>
    <recommendedName>
        <fullName evidence="3">Neuromedin-S</fullName>
    </recommendedName>
</protein>
<name>A0A7M4F1D0_CROPO</name>
<keyword evidence="6" id="KW-0027">Amidation</keyword>
<evidence type="ECO:0000256" key="1">
    <source>
        <dbReference type="ARBA" id="ARBA00004613"/>
    </source>
</evidence>
<reference evidence="7" key="2">
    <citation type="submission" date="2025-09" db="UniProtKB">
        <authorList>
            <consortium name="Ensembl"/>
        </authorList>
    </citation>
    <scope>IDENTIFICATION</scope>
</reference>
<dbReference type="PROSITE" id="PS00967">
    <property type="entry name" value="NMU"/>
    <property type="match status" value="1"/>
</dbReference>
<dbReference type="AlphaFoldDB" id="A0A7M4F1D0"/>